<feature type="compositionally biased region" description="Basic and acidic residues" evidence="1">
    <location>
        <begin position="139"/>
        <end position="148"/>
    </location>
</feature>
<keyword evidence="3" id="KW-1185">Reference proteome</keyword>
<protein>
    <submittedName>
        <fullName evidence="2">Uncharacterized protein</fullName>
    </submittedName>
</protein>
<feature type="non-terminal residue" evidence="2">
    <location>
        <position position="1"/>
    </location>
</feature>
<sequence length="174" mass="19220">DTGAERGPRIDRARRGGSRTPLEDELDLPGRMSRAFRQIVDGISPRTSHGADRSLRVERERRGGSKLDSDDGELLPRYGPTFELALGREATGDTDSELGRPLWRRLSCSSRGEKWDGRGWLAGDHSFGGSGRRGRPVRGAKEKTRKELGSSNVSRSHSYMTVLAVPPPMPLRLT</sequence>
<accession>K0RH56</accession>
<feature type="region of interest" description="Disordered" evidence="1">
    <location>
        <begin position="1"/>
        <end position="75"/>
    </location>
</feature>
<comment type="caution">
    <text evidence="2">The sequence shown here is derived from an EMBL/GenBank/DDBJ whole genome shotgun (WGS) entry which is preliminary data.</text>
</comment>
<organism evidence="2 3">
    <name type="scientific">Thalassiosira oceanica</name>
    <name type="common">Marine diatom</name>
    <dbReference type="NCBI Taxonomy" id="159749"/>
    <lineage>
        <taxon>Eukaryota</taxon>
        <taxon>Sar</taxon>
        <taxon>Stramenopiles</taxon>
        <taxon>Ochrophyta</taxon>
        <taxon>Bacillariophyta</taxon>
        <taxon>Coscinodiscophyceae</taxon>
        <taxon>Thalassiosirophycidae</taxon>
        <taxon>Thalassiosirales</taxon>
        <taxon>Thalassiosiraceae</taxon>
        <taxon>Thalassiosira</taxon>
    </lineage>
</organism>
<evidence type="ECO:0000313" key="3">
    <source>
        <dbReference type="Proteomes" id="UP000266841"/>
    </source>
</evidence>
<dbReference type="EMBL" id="AGNL01038602">
    <property type="protein sequence ID" value="EJK53058.1"/>
    <property type="molecule type" value="Genomic_DNA"/>
</dbReference>
<feature type="compositionally biased region" description="Basic and acidic residues" evidence="1">
    <location>
        <begin position="49"/>
        <end position="69"/>
    </location>
</feature>
<dbReference type="AlphaFoldDB" id="K0RH56"/>
<evidence type="ECO:0000256" key="1">
    <source>
        <dbReference type="SAM" id="MobiDB-lite"/>
    </source>
</evidence>
<name>K0RH56_THAOC</name>
<evidence type="ECO:0000313" key="2">
    <source>
        <dbReference type="EMBL" id="EJK53058.1"/>
    </source>
</evidence>
<gene>
    <name evidence="2" type="ORF">THAOC_27574</name>
</gene>
<feature type="compositionally biased region" description="Basic and acidic residues" evidence="1">
    <location>
        <begin position="1"/>
        <end position="14"/>
    </location>
</feature>
<feature type="compositionally biased region" description="Pro residues" evidence="1">
    <location>
        <begin position="165"/>
        <end position="174"/>
    </location>
</feature>
<proteinExistence type="predicted"/>
<feature type="compositionally biased region" description="Polar residues" evidence="1">
    <location>
        <begin position="149"/>
        <end position="159"/>
    </location>
</feature>
<feature type="region of interest" description="Disordered" evidence="1">
    <location>
        <begin position="110"/>
        <end position="174"/>
    </location>
</feature>
<reference evidence="2 3" key="1">
    <citation type="journal article" date="2012" name="Genome Biol.">
        <title>Genome and low-iron response of an oceanic diatom adapted to chronic iron limitation.</title>
        <authorList>
            <person name="Lommer M."/>
            <person name="Specht M."/>
            <person name="Roy A.S."/>
            <person name="Kraemer L."/>
            <person name="Andreson R."/>
            <person name="Gutowska M.A."/>
            <person name="Wolf J."/>
            <person name="Bergner S.V."/>
            <person name="Schilhabel M.B."/>
            <person name="Klostermeier U.C."/>
            <person name="Beiko R.G."/>
            <person name="Rosenstiel P."/>
            <person name="Hippler M."/>
            <person name="Laroche J."/>
        </authorList>
    </citation>
    <scope>NUCLEOTIDE SEQUENCE [LARGE SCALE GENOMIC DNA]</scope>
    <source>
        <strain evidence="2 3">CCMP1005</strain>
    </source>
</reference>
<dbReference type="Proteomes" id="UP000266841">
    <property type="component" value="Unassembled WGS sequence"/>
</dbReference>